<dbReference type="GO" id="GO:0008199">
    <property type="term" value="F:ferric iron binding"/>
    <property type="evidence" value="ECO:0007669"/>
    <property type="project" value="InterPro"/>
</dbReference>
<evidence type="ECO:0000256" key="3">
    <source>
        <dbReference type="SAM" id="MobiDB-lite"/>
    </source>
</evidence>
<comment type="similarity">
    <text evidence="1 2">Belongs to the Dps family.</text>
</comment>
<dbReference type="InterPro" id="IPR012347">
    <property type="entry name" value="Ferritin-like"/>
</dbReference>
<dbReference type="Proteomes" id="UP000029391">
    <property type="component" value="Unassembled WGS sequence"/>
</dbReference>
<dbReference type="SUPFAM" id="SSF47240">
    <property type="entry name" value="Ferritin-like"/>
    <property type="match status" value="1"/>
</dbReference>
<dbReference type="GO" id="GO:0016722">
    <property type="term" value="F:oxidoreductase activity, acting on metal ions"/>
    <property type="evidence" value="ECO:0007669"/>
    <property type="project" value="InterPro"/>
</dbReference>
<evidence type="ECO:0000313" key="6">
    <source>
        <dbReference type="Proteomes" id="UP000029391"/>
    </source>
</evidence>
<dbReference type="InterPro" id="IPR009078">
    <property type="entry name" value="Ferritin-like_SF"/>
</dbReference>
<dbReference type="PROSITE" id="PS00819">
    <property type="entry name" value="DPS_2"/>
    <property type="match status" value="1"/>
</dbReference>
<dbReference type="PANTHER" id="PTHR42932:SF3">
    <property type="entry name" value="DNA PROTECTION DURING STARVATION PROTEIN"/>
    <property type="match status" value="1"/>
</dbReference>
<feature type="region of interest" description="Disordered" evidence="3">
    <location>
        <begin position="1"/>
        <end position="50"/>
    </location>
</feature>
<evidence type="ECO:0000256" key="1">
    <source>
        <dbReference type="ARBA" id="ARBA00009497"/>
    </source>
</evidence>
<sequence length="206" mass="23027">MAAKKTPDASAKRANATSTPQAKTTKPKKPGTDGGAKTPRPITPAQTSRGMDIGIDTEHRQKIAEGLSHFLADSYTLYLKTHNFHWNVTGPMFNSLHAMFMDQYTEEWTALDEIAERIRALGFNAPGSYAEFDRLTSIREETGADGAPRWEDMVRQLVAGNEAVCRTARQVAELADEGDDDPTEDLMTQRLQIHEKYAWMLRSLLE</sequence>
<keyword evidence="6" id="KW-1185">Reference proteome</keyword>
<dbReference type="InterPro" id="IPR023188">
    <property type="entry name" value="DPS_DNA-bd_CS"/>
</dbReference>
<dbReference type="InterPro" id="IPR008331">
    <property type="entry name" value="Ferritin_DPS_dom"/>
</dbReference>
<accession>A0A091BFE0</accession>
<dbReference type="CDD" id="cd01043">
    <property type="entry name" value="DPS"/>
    <property type="match status" value="1"/>
</dbReference>
<comment type="caution">
    <text evidence="5">The sequence shown here is derived from an EMBL/GenBank/DDBJ whole genome shotgun (WGS) entry which is preliminary data.</text>
</comment>
<dbReference type="EMBL" id="AWXU01000006">
    <property type="protein sequence ID" value="KFN51418.1"/>
    <property type="molecule type" value="Genomic_DNA"/>
</dbReference>
<dbReference type="PANTHER" id="PTHR42932">
    <property type="entry name" value="GENERAL STRESS PROTEIN 20U"/>
    <property type="match status" value="1"/>
</dbReference>
<evidence type="ECO:0000259" key="4">
    <source>
        <dbReference type="Pfam" id="PF00210"/>
    </source>
</evidence>
<proteinExistence type="inferred from homology"/>
<dbReference type="eggNOG" id="COG0783">
    <property type="taxonomic scope" value="Bacteria"/>
</dbReference>
<feature type="compositionally biased region" description="Basic and acidic residues" evidence="3">
    <location>
        <begin position="1"/>
        <end position="11"/>
    </location>
</feature>
<evidence type="ECO:0000256" key="2">
    <source>
        <dbReference type="RuleBase" id="RU003875"/>
    </source>
</evidence>
<organism evidence="5 6">
    <name type="scientific">Arenimonas composti TR7-09 = DSM 18010</name>
    <dbReference type="NCBI Taxonomy" id="1121013"/>
    <lineage>
        <taxon>Bacteria</taxon>
        <taxon>Pseudomonadati</taxon>
        <taxon>Pseudomonadota</taxon>
        <taxon>Gammaproteobacteria</taxon>
        <taxon>Lysobacterales</taxon>
        <taxon>Lysobacteraceae</taxon>
        <taxon>Arenimonas</taxon>
    </lineage>
</organism>
<dbReference type="AlphaFoldDB" id="A0A091BFE0"/>
<name>A0A091BFE0_9GAMM</name>
<dbReference type="InterPro" id="IPR002177">
    <property type="entry name" value="DPS_DNA-bd"/>
</dbReference>
<dbReference type="Pfam" id="PF00210">
    <property type="entry name" value="Ferritin"/>
    <property type="match status" value="1"/>
</dbReference>
<dbReference type="PRINTS" id="PR01346">
    <property type="entry name" value="HELNAPAPROT"/>
</dbReference>
<reference evidence="5 6" key="1">
    <citation type="submission" date="2013-09" db="EMBL/GenBank/DDBJ databases">
        <title>Genome sequencing of Arenimonas composti.</title>
        <authorList>
            <person name="Chen F."/>
            <person name="Wang G."/>
        </authorList>
    </citation>
    <scope>NUCLEOTIDE SEQUENCE [LARGE SCALE GENOMIC DNA]</scope>
    <source>
        <strain evidence="5 6">TR7-09</strain>
    </source>
</reference>
<dbReference type="STRING" id="1121013.GCA_000426365_01208"/>
<gene>
    <name evidence="5" type="ORF">P873_02825</name>
</gene>
<feature type="domain" description="Ferritin/DPS" evidence="4">
    <location>
        <begin position="66"/>
        <end position="206"/>
    </location>
</feature>
<protein>
    <recommendedName>
        <fullName evidence="4">Ferritin/DPS domain-containing protein</fullName>
    </recommendedName>
</protein>
<dbReference type="RefSeq" id="WP_081683302.1">
    <property type="nucleotide sequence ID" value="NZ_AUFF01000002.1"/>
</dbReference>
<evidence type="ECO:0000313" key="5">
    <source>
        <dbReference type="EMBL" id="KFN51418.1"/>
    </source>
</evidence>
<dbReference type="Gene3D" id="1.20.1260.10">
    <property type="match status" value="1"/>
</dbReference>